<name>A0A8S9FH34_BRACR</name>
<dbReference type="EMBL" id="QGKY02002305">
    <property type="protein sequence ID" value="KAF2532364.1"/>
    <property type="molecule type" value="Genomic_DNA"/>
</dbReference>
<comment type="caution">
    <text evidence="2">The sequence shown here is derived from an EMBL/GenBank/DDBJ whole genome shotgun (WGS) entry which is preliminary data.</text>
</comment>
<feature type="compositionally biased region" description="Low complexity" evidence="1">
    <location>
        <begin position="197"/>
        <end position="208"/>
    </location>
</feature>
<organism evidence="2">
    <name type="scientific">Brassica cretica</name>
    <name type="common">Mustard</name>
    <dbReference type="NCBI Taxonomy" id="69181"/>
    <lineage>
        <taxon>Eukaryota</taxon>
        <taxon>Viridiplantae</taxon>
        <taxon>Streptophyta</taxon>
        <taxon>Embryophyta</taxon>
        <taxon>Tracheophyta</taxon>
        <taxon>Spermatophyta</taxon>
        <taxon>Magnoliopsida</taxon>
        <taxon>eudicotyledons</taxon>
        <taxon>Gunneridae</taxon>
        <taxon>Pentapetalae</taxon>
        <taxon>rosids</taxon>
        <taxon>malvids</taxon>
        <taxon>Brassicales</taxon>
        <taxon>Brassicaceae</taxon>
        <taxon>Brassiceae</taxon>
        <taxon>Brassica</taxon>
    </lineage>
</organism>
<feature type="region of interest" description="Disordered" evidence="1">
    <location>
        <begin position="124"/>
        <end position="144"/>
    </location>
</feature>
<proteinExistence type="predicted"/>
<feature type="compositionally biased region" description="Basic residues" evidence="1">
    <location>
        <begin position="180"/>
        <end position="189"/>
    </location>
</feature>
<reference evidence="2" key="1">
    <citation type="submission" date="2019-12" db="EMBL/GenBank/DDBJ databases">
        <title>Genome sequencing and annotation of Brassica cretica.</title>
        <authorList>
            <person name="Studholme D.J."/>
            <person name="Sarris P.F."/>
        </authorList>
    </citation>
    <scope>NUCLEOTIDE SEQUENCE</scope>
    <source>
        <strain evidence="2">PFS-102/07</strain>
        <tissue evidence="2">Leaf</tissue>
    </source>
</reference>
<feature type="compositionally biased region" description="Polar residues" evidence="1">
    <location>
        <begin position="169"/>
        <end position="179"/>
    </location>
</feature>
<evidence type="ECO:0000256" key="1">
    <source>
        <dbReference type="SAM" id="MobiDB-lite"/>
    </source>
</evidence>
<protein>
    <submittedName>
        <fullName evidence="2">Uncharacterized protein</fullName>
    </submittedName>
</protein>
<feature type="region of interest" description="Disordered" evidence="1">
    <location>
        <begin position="169"/>
        <end position="210"/>
    </location>
</feature>
<evidence type="ECO:0000313" key="2">
    <source>
        <dbReference type="EMBL" id="KAF2532364.1"/>
    </source>
</evidence>
<gene>
    <name evidence="2" type="ORF">F2Q70_00032735</name>
</gene>
<sequence>MSLAISSPILPPPPVPPDLLFLQPFSDLKPVPTSRDLLLSPSPSEISVLPLLEQFAVDVSAVQAASDQSSKSKALIVDEGLSSTADTLDDVQARRLVRSRSLPIHHGLRAEKCSSLVWVEVASRSKPKPKEPPSQSRSSVPVTNSKFAEEEELIYEAQRILRARLAAVGTSNPEPSASMSRKHARRKIRQQLYLLATSDTGDGSSNSTAVSVKNKDFGLASGGQAHSRSVHSQEA</sequence>
<accession>A0A8S9FH34</accession>
<dbReference type="AlphaFoldDB" id="A0A8S9FH34"/>